<evidence type="ECO:0000313" key="1">
    <source>
        <dbReference type="EMBL" id="MBB4064762.1"/>
    </source>
</evidence>
<proteinExistence type="predicted"/>
<organism evidence="1 2">
    <name type="scientific">Gellertiella hungarica</name>
    <dbReference type="NCBI Taxonomy" id="1572859"/>
    <lineage>
        <taxon>Bacteria</taxon>
        <taxon>Pseudomonadati</taxon>
        <taxon>Pseudomonadota</taxon>
        <taxon>Alphaproteobacteria</taxon>
        <taxon>Hyphomicrobiales</taxon>
        <taxon>Rhizobiaceae</taxon>
        <taxon>Gellertiella</taxon>
    </lineage>
</organism>
<dbReference type="GO" id="GO:0030638">
    <property type="term" value="P:polyketide metabolic process"/>
    <property type="evidence" value="ECO:0007669"/>
    <property type="project" value="InterPro"/>
</dbReference>
<dbReference type="InterPro" id="IPR032710">
    <property type="entry name" value="NTF2-like_dom_sf"/>
</dbReference>
<reference evidence="1 2" key="1">
    <citation type="submission" date="2020-08" db="EMBL/GenBank/DDBJ databases">
        <title>Genomic Encyclopedia of Type Strains, Phase IV (KMG-IV): sequencing the most valuable type-strain genomes for metagenomic binning, comparative biology and taxonomic classification.</title>
        <authorList>
            <person name="Goeker M."/>
        </authorList>
    </citation>
    <scope>NUCLEOTIDE SEQUENCE [LARGE SCALE GENOMIC DNA]</scope>
    <source>
        <strain evidence="1 2">DSM 29853</strain>
    </source>
</reference>
<dbReference type="EMBL" id="JACIEZ010000003">
    <property type="protein sequence ID" value="MBB4064762.1"/>
    <property type="molecule type" value="Genomic_DNA"/>
</dbReference>
<protein>
    <submittedName>
        <fullName evidence="1">Steroid delta-isomerase-like uncharacterized protein</fullName>
    </submittedName>
</protein>
<evidence type="ECO:0000313" key="2">
    <source>
        <dbReference type="Proteomes" id="UP000528286"/>
    </source>
</evidence>
<dbReference type="GO" id="GO:0016853">
    <property type="term" value="F:isomerase activity"/>
    <property type="evidence" value="ECO:0007669"/>
    <property type="project" value="UniProtKB-KW"/>
</dbReference>
<keyword evidence="2" id="KW-1185">Reference proteome</keyword>
<dbReference type="RefSeq" id="WP_183366052.1">
    <property type="nucleotide sequence ID" value="NZ_JACIEZ010000003.1"/>
</dbReference>
<dbReference type="InterPro" id="IPR009959">
    <property type="entry name" value="Cyclase_SnoaL-like"/>
</dbReference>
<accession>A0A7W6NKX8</accession>
<name>A0A7W6NKX8_9HYPH</name>
<gene>
    <name evidence="1" type="ORF">GGR23_001949</name>
</gene>
<comment type="caution">
    <text evidence="1">The sequence shown here is derived from an EMBL/GenBank/DDBJ whole genome shotgun (WGS) entry which is preliminary data.</text>
</comment>
<sequence length="136" mass="15130">MSAAENPSRKQIVLDYVDAMNKGDFQRLKSLFSDDAAIYGVLGKGNVDFAMPIWKDLHEALSMHLEVCEIIEEGNVVAVRFRETGKSVQPFRGFPATGKTFELTAIEWFTVDNGRITSRYGVRDGSAQARQLGWAA</sequence>
<keyword evidence="1" id="KW-0413">Isomerase</keyword>
<dbReference type="Pfam" id="PF07366">
    <property type="entry name" value="SnoaL"/>
    <property type="match status" value="1"/>
</dbReference>
<dbReference type="Gene3D" id="3.10.450.50">
    <property type="match status" value="1"/>
</dbReference>
<dbReference type="SUPFAM" id="SSF54427">
    <property type="entry name" value="NTF2-like"/>
    <property type="match status" value="1"/>
</dbReference>
<dbReference type="AlphaFoldDB" id="A0A7W6NKX8"/>
<dbReference type="Proteomes" id="UP000528286">
    <property type="component" value="Unassembled WGS sequence"/>
</dbReference>